<sequence>MNQQPTMRALLQREITEQECYIKKTLTKLGVPFKKSLHFRVNKAYTSFSVKLKKQFSSKELLKVQQAFPEEIVVLSDSFMEQITKGKFVEIRIPNQTSHFFHLWELLSSRQFTHYKGVLPIALGLDYKDLYIIDLATTKHIAIESDEPSYLYKVQQLFLHSLLTLRPFQKRTRIAWIDERKQHPELLSRIEPFMLTEATQVEEILTLVVKEYEKRKAEGSFENHWVVFVNDAYATYHKYKEKFNSLEGCEAQGIHLIGSSECLDKDTMTVKEVMEYNSLFNSSLWFDSKQCMHHDRTLIQLPFFTEEMKFSHETTLFIHIAELLKNREKKALKPMDFPQVQRILSSSMYAYSLRSSDERIKFPLKDIHTILPLRMRKFFDEIFVRLSQNITYFAGNSPKKLTELTELRIDPESRQVYINDEAAYTPTLKGDLIPFVANSEFELELHASPQSVMFLDHLDKATYPQLWLVSEGLQRGETCKEIAPQLIPIALLSEIEDILSKVEFQLVSKNEFKD</sequence>
<gene>
    <name evidence="1" type="ORF">VJJ49_03305</name>
</gene>
<name>A0ABU5Y9R3_9FLAO</name>
<reference evidence="1 2" key="1">
    <citation type="submission" date="2023-12" db="EMBL/GenBank/DDBJ databases">
        <title>Genomic sequences of Capnocytophaga and Parvimonas strains.</title>
        <authorList>
            <person name="Watt R.M."/>
            <person name="Wang M."/>
            <person name="Yang T."/>
            <person name="Tong W.M."/>
        </authorList>
    </citation>
    <scope>NUCLEOTIDE SEQUENCE [LARGE SCALE GENOMIC DNA]</scope>
    <source>
        <strain evidence="1 2">CCUG 13156</strain>
    </source>
</reference>
<protein>
    <submittedName>
        <fullName evidence="1">Uncharacterized protein</fullName>
    </submittedName>
</protein>
<dbReference type="RefSeq" id="WP_323978925.1">
    <property type="nucleotide sequence ID" value="NZ_JAYKBV010000003.1"/>
</dbReference>
<accession>A0ABU5Y9R3</accession>
<keyword evidence="2" id="KW-1185">Reference proteome</keyword>
<dbReference type="EMBL" id="JAYKBV010000003">
    <property type="protein sequence ID" value="MEB3039719.1"/>
    <property type="molecule type" value="Genomic_DNA"/>
</dbReference>
<proteinExistence type="predicted"/>
<evidence type="ECO:0000313" key="1">
    <source>
        <dbReference type="EMBL" id="MEB3039719.1"/>
    </source>
</evidence>
<dbReference type="Proteomes" id="UP001324270">
    <property type="component" value="Unassembled WGS sequence"/>
</dbReference>
<comment type="caution">
    <text evidence="1">The sequence shown here is derived from an EMBL/GenBank/DDBJ whole genome shotgun (WGS) entry which is preliminary data.</text>
</comment>
<evidence type="ECO:0000313" key="2">
    <source>
        <dbReference type="Proteomes" id="UP001324270"/>
    </source>
</evidence>
<organism evidence="1 2">
    <name type="scientific">Capnocytophaga gingivalis</name>
    <dbReference type="NCBI Taxonomy" id="1017"/>
    <lineage>
        <taxon>Bacteria</taxon>
        <taxon>Pseudomonadati</taxon>
        <taxon>Bacteroidota</taxon>
        <taxon>Flavobacteriia</taxon>
        <taxon>Flavobacteriales</taxon>
        <taxon>Flavobacteriaceae</taxon>
        <taxon>Capnocytophaga</taxon>
    </lineage>
</organism>